<dbReference type="Proteomes" id="UP001162120">
    <property type="component" value="Segment"/>
</dbReference>
<feature type="compositionally biased region" description="Polar residues" evidence="1">
    <location>
        <begin position="26"/>
        <end position="37"/>
    </location>
</feature>
<reference evidence="2" key="1">
    <citation type="submission" date="2020-06" db="EMBL/GenBank/DDBJ databases">
        <title>Lateral gene transfer of anion-conducting channel rhodopsins between green algae and giant viruses.</title>
        <authorList>
            <person name="Rozenberg A."/>
            <person name="Oppermann J."/>
            <person name="Wietek J."/>
            <person name="Fernandez Lahore R.G."/>
            <person name="Sandaa R.-A."/>
            <person name="Bratbak G."/>
            <person name="Hegemann P."/>
            <person name="Beja O."/>
        </authorList>
    </citation>
    <scope>NUCLEOTIDE SEQUENCE</scope>
    <source>
        <strain evidence="2">01B</strain>
    </source>
</reference>
<proteinExistence type="predicted"/>
<accession>A0A7M3UNM2</accession>
<feature type="region of interest" description="Disordered" evidence="1">
    <location>
        <begin position="1"/>
        <end position="59"/>
    </location>
</feature>
<evidence type="ECO:0000256" key="1">
    <source>
        <dbReference type="SAM" id="MobiDB-lite"/>
    </source>
</evidence>
<evidence type="ECO:0000313" key="3">
    <source>
        <dbReference type="Proteomes" id="UP001162120"/>
    </source>
</evidence>
<feature type="compositionally biased region" description="Polar residues" evidence="1">
    <location>
        <begin position="46"/>
        <end position="58"/>
    </location>
</feature>
<organism evidence="2 3">
    <name type="scientific">Pyramimonas orientalis virus 01B</name>
    <dbReference type="NCBI Taxonomy" id="3134525"/>
    <lineage>
        <taxon>Viruses</taxon>
        <taxon>Varidnaviria</taxon>
        <taxon>Bamfordvirae</taxon>
        <taxon>Nucleocytoviricota</taxon>
        <taxon>Megaviricetes</taxon>
        <taxon>Imitervirales</taxon>
        <taxon>Allomimiviridae</taxon>
        <taxon>Heliosvirus</taxon>
        <taxon>Heliosvirus raunefjordenense</taxon>
    </lineage>
</organism>
<name>A0A7M3UNM2_9VIRU</name>
<gene>
    <name evidence="2" type="ORF">HWQ62_00154</name>
</gene>
<evidence type="ECO:0000313" key="2">
    <source>
        <dbReference type="EMBL" id="QOI90291.1"/>
    </source>
</evidence>
<sequence length="294" mass="33455">MMRETKQSEIPRGGTTAFTEMPLTLHFSTNVKNNNSNHDSKRATAASPNKSSKNTPKQQYCKLRDSLFSRKKTIETLLPNVNTRVVPNVNTRVVPNVLSDNEEVNWNNLLDTIYTFVSNMNIPPPPIPPINNGDPSTFCEFELNENNNLDEIIKKIICSDKNKIVFSDTLITFINKVLKDLFTLLYYDVIHNTFSIDFKSIFVGILISFIIDNLLIMCKTNTSNVSKSKKFLCTESNTLLNIMYIVKYSNPNSTPVKITQVYLISKMRNMCGLPTLKKIIQGLIKNQLNETMNN</sequence>
<dbReference type="EMBL" id="MT663534">
    <property type="protein sequence ID" value="QOI90291.1"/>
    <property type="molecule type" value="Genomic_DNA"/>
</dbReference>
<keyword evidence="3" id="KW-1185">Reference proteome</keyword>
<protein>
    <submittedName>
        <fullName evidence="2">Uncharacterized protein</fullName>
    </submittedName>
</protein>